<feature type="compositionally biased region" description="Pro residues" evidence="1">
    <location>
        <begin position="202"/>
        <end position="241"/>
    </location>
</feature>
<feature type="compositionally biased region" description="Polar residues" evidence="1">
    <location>
        <begin position="139"/>
        <end position="160"/>
    </location>
</feature>
<proteinExistence type="predicted"/>
<feature type="region of interest" description="Disordered" evidence="1">
    <location>
        <begin position="82"/>
        <end position="101"/>
    </location>
</feature>
<evidence type="ECO:0000313" key="3">
    <source>
        <dbReference type="Proteomes" id="UP001164286"/>
    </source>
</evidence>
<feature type="compositionally biased region" description="Low complexity" evidence="1">
    <location>
        <begin position="247"/>
        <end position="266"/>
    </location>
</feature>
<dbReference type="AlphaFoldDB" id="A0AA38HBL8"/>
<dbReference type="RefSeq" id="XP_052945741.1">
    <property type="nucleotide sequence ID" value="XM_053088686.1"/>
</dbReference>
<reference evidence="2" key="1">
    <citation type="journal article" date="2022" name="G3 (Bethesda)">
        <title>High quality genome of the basidiomycete yeast Dioszegia hungarica PDD-24b-2 isolated from cloud water.</title>
        <authorList>
            <person name="Jarrige D."/>
            <person name="Haridas S."/>
            <person name="Bleykasten-Grosshans C."/>
            <person name="Joly M."/>
            <person name="Nadalig T."/>
            <person name="Sancelme M."/>
            <person name="Vuilleumier S."/>
            <person name="Grigoriev I.V."/>
            <person name="Amato P."/>
            <person name="Bringel F."/>
        </authorList>
    </citation>
    <scope>NUCLEOTIDE SEQUENCE</scope>
    <source>
        <strain evidence="2">PDD-24b-2</strain>
    </source>
</reference>
<sequence>MAAVEPGRMASPTGGEQGQRVQQCKQCGVGWPWAHFEPNEDGSRDYAQEVCTRCIDPEDEERRWQLALCVMEEHINNARSKEGLAIKPRVHPQPAPRRKPNPVVPLHPIFTGSQGWSSPAPAVSPAISNASVPAGGLPSAQSGSSRTIHSGPSTDTSAGTVTGEPKAAYKRLKFISVQQKQEPGIIELPSNSISPAPTTDAKPPPPYSFPTETLPPPPPPLPAPPAHQYPAAPARPVPGPAQTPHIPSQAVQPAQARPPAQAPRPAGIVPDEDIAGMPEPDRAATWLRRYYRTGTQNNPTQLSVWQRYFQTFEFHSAQARGRPFPLQGAEFVCVVQRTFSNVHLVPEVFTFGGIEEIQRPGTGWGRIVGIGAGLGVSGDEVPRREVDLGSWGETSYQTWLIRNIWTGMSVLVSVAGMVFAFGPSGQLAQAIYGRMLCAPRPLTVEDYAGMPPSLQQPPTEIWKSIPEQAS</sequence>
<feature type="region of interest" description="Disordered" evidence="1">
    <location>
        <begin position="1"/>
        <end position="21"/>
    </location>
</feature>
<protein>
    <submittedName>
        <fullName evidence="2">Uncharacterized protein</fullName>
    </submittedName>
</protein>
<gene>
    <name evidence="2" type="ORF">MKK02DRAFT_33267</name>
</gene>
<name>A0AA38HBL8_9TREE</name>
<evidence type="ECO:0000313" key="2">
    <source>
        <dbReference type="EMBL" id="KAI9635964.1"/>
    </source>
</evidence>
<organism evidence="2 3">
    <name type="scientific">Dioszegia hungarica</name>
    <dbReference type="NCBI Taxonomy" id="4972"/>
    <lineage>
        <taxon>Eukaryota</taxon>
        <taxon>Fungi</taxon>
        <taxon>Dikarya</taxon>
        <taxon>Basidiomycota</taxon>
        <taxon>Agaricomycotina</taxon>
        <taxon>Tremellomycetes</taxon>
        <taxon>Tremellales</taxon>
        <taxon>Bulleribasidiaceae</taxon>
        <taxon>Dioszegia</taxon>
    </lineage>
</organism>
<feature type="region of interest" description="Disordered" evidence="1">
    <location>
        <begin position="451"/>
        <end position="470"/>
    </location>
</feature>
<feature type="region of interest" description="Disordered" evidence="1">
    <location>
        <begin position="183"/>
        <end position="278"/>
    </location>
</feature>
<dbReference type="GeneID" id="77727891"/>
<keyword evidence="3" id="KW-1185">Reference proteome</keyword>
<dbReference type="EMBL" id="JAKWFO010000005">
    <property type="protein sequence ID" value="KAI9635964.1"/>
    <property type="molecule type" value="Genomic_DNA"/>
</dbReference>
<evidence type="ECO:0000256" key="1">
    <source>
        <dbReference type="SAM" id="MobiDB-lite"/>
    </source>
</evidence>
<feature type="region of interest" description="Disordered" evidence="1">
    <location>
        <begin position="133"/>
        <end position="162"/>
    </location>
</feature>
<accession>A0AA38HBL8</accession>
<dbReference type="Proteomes" id="UP001164286">
    <property type="component" value="Unassembled WGS sequence"/>
</dbReference>
<comment type="caution">
    <text evidence="2">The sequence shown here is derived from an EMBL/GenBank/DDBJ whole genome shotgun (WGS) entry which is preliminary data.</text>
</comment>